<gene>
    <name evidence="1" type="ORF">UFOVP631_35</name>
</gene>
<dbReference type="EMBL" id="LR796611">
    <property type="protein sequence ID" value="CAB4154287.1"/>
    <property type="molecule type" value="Genomic_DNA"/>
</dbReference>
<reference evidence="1" key="1">
    <citation type="submission" date="2020-04" db="EMBL/GenBank/DDBJ databases">
        <authorList>
            <person name="Chiriac C."/>
            <person name="Salcher M."/>
            <person name="Ghai R."/>
            <person name="Kavagutti S V."/>
        </authorList>
    </citation>
    <scope>NUCLEOTIDE SEQUENCE</scope>
</reference>
<sequence length="178" mass="19291">MAQSYKGPLDYIDVATRIVEFREKFPQGSLQQVSYEFVNVNGKDWIIYTAAAYRSPDDQRPGIGTAWEPIPGPTNFTRDSEVQNAETAAWGRAMVAALAVDTKKGIASSEEVRNRQVKSSATAKNWSAMADALGNDIEGLRLLYSEAKTGGATTDTLDKIKAIANGLASKKDTDSVNP</sequence>
<proteinExistence type="predicted"/>
<name>A0A6J5N6A4_9CAUD</name>
<accession>A0A6J5N6A4</accession>
<organism evidence="1">
    <name type="scientific">uncultured Caudovirales phage</name>
    <dbReference type="NCBI Taxonomy" id="2100421"/>
    <lineage>
        <taxon>Viruses</taxon>
        <taxon>Duplodnaviria</taxon>
        <taxon>Heunggongvirae</taxon>
        <taxon>Uroviricota</taxon>
        <taxon>Caudoviricetes</taxon>
        <taxon>Peduoviridae</taxon>
        <taxon>Maltschvirus</taxon>
        <taxon>Maltschvirus maltsch</taxon>
    </lineage>
</organism>
<protein>
    <submittedName>
        <fullName evidence="1">Uncharacterized protein</fullName>
    </submittedName>
</protein>
<evidence type="ECO:0000313" key="1">
    <source>
        <dbReference type="EMBL" id="CAB4154287.1"/>
    </source>
</evidence>